<protein>
    <submittedName>
        <fullName evidence="1">Uncharacterized protein</fullName>
    </submittedName>
</protein>
<gene>
    <name evidence="1" type="ORF">UFOVP1299_54</name>
</gene>
<dbReference type="EMBL" id="LR797246">
    <property type="protein sequence ID" value="CAB4196088.1"/>
    <property type="molecule type" value="Genomic_DNA"/>
</dbReference>
<sequence length="148" mass="15166">MNIPGVYSLGDVAITTAVTGLLPTEGVSASGVAQTFISGLEGVFAVSLQARLAYGSGGTTCKAYVQTSFDQGTTWVDVACFAFGTASETALVNLSCLTPKTTQVVPTDGTLADDTSVDGLLGDRIRAKVTTTGTYATNTVLSLRMVAR</sequence>
<reference evidence="1" key="1">
    <citation type="submission" date="2020-05" db="EMBL/GenBank/DDBJ databases">
        <authorList>
            <person name="Chiriac C."/>
            <person name="Salcher M."/>
            <person name="Ghai R."/>
            <person name="Kavagutti S V."/>
        </authorList>
    </citation>
    <scope>NUCLEOTIDE SEQUENCE</scope>
</reference>
<name>A0A6J5RR22_9CAUD</name>
<evidence type="ECO:0000313" key="1">
    <source>
        <dbReference type="EMBL" id="CAB4196088.1"/>
    </source>
</evidence>
<accession>A0A6J5RR22</accession>
<organism evidence="1">
    <name type="scientific">uncultured Caudovirales phage</name>
    <dbReference type="NCBI Taxonomy" id="2100421"/>
    <lineage>
        <taxon>Viruses</taxon>
        <taxon>Duplodnaviria</taxon>
        <taxon>Heunggongvirae</taxon>
        <taxon>Uroviricota</taxon>
        <taxon>Caudoviricetes</taxon>
        <taxon>Peduoviridae</taxon>
        <taxon>Maltschvirus</taxon>
        <taxon>Maltschvirus maltsch</taxon>
    </lineage>
</organism>
<proteinExistence type="predicted"/>